<evidence type="ECO:0000313" key="3">
    <source>
        <dbReference type="EMBL" id="TDQ48499.1"/>
    </source>
</evidence>
<keyword evidence="2" id="KW-0472">Membrane</keyword>
<feature type="transmembrane region" description="Helical" evidence="2">
    <location>
        <begin position="212"/>
        <end position="233"/>
    </location>
</feature>
<feature type="transmembrane region" description="Helical" evidence="2">
    <location>
        <begin position="187"/>
        <end position="205"/>
    </location>
</feature>
<dbReference type="InterPro" id="IPR026467">
    <property type="entry name" value="Ser/Gly_Cys_C_dom"/>
</dbReference>
<feature type="region of interest" description="Disordered" evidence="1">
    <location>
        <begin position="356"/>
        <end position="388"/>
    </location>
</feature>
<protein>
    <submittedName>
        <fullName evidence="3">Uncharacterized protein (TIGR04222 family)</fullName>
    </submittedName>
</protein>
<feature type="transmembrane region" description="Helical" evidence="2">
    <location>
        <begin position="158"/>
        <end position="181"/>
    </location>
</feature>
<reference evidence="3 4" key="1">
    <citation type="submission" date="2019-03" db="EMBL/GenBank/DDBJ databases">
        <title>Genomic Encyclopedia of Type Strains, Phase IV (KMG-IV): sequencing the most valuable type-strain genomes for metagenomic binning, comparative biology and taxonomic classification.</title>
        <authorList>
            <person name="Goeker M."/>
        </authorList>
    </citation>
    <scope>NUCLEOTIDE SEQUENCE [LARGE SCALE GENOMIC DNA]</scope>
    <source>
        <strain evidence="3 4">DSM 46770</strain>
    </source>
</reference>
<name>A0A4R6URV7_9ACTN</name>
<dbReference type="EMBL" id="SNYN01000018">
    <property type="protein sequence ID" value="TDQ48499.1"/>
    <property type="molecule type" value="Genomic_DNA"/>
</dbReference>
<keyword evidence="2" id="KW-1133">Transmembrane helix</keyword>
<evidence type="ECO:0000256" key="2">
    <source>
        <dbReference type="SAM" id="Phobius"/>
    </source>
</evidence>
<dbReference type="NCBIfam" id="TIGR04222">
    <property type="entry name" value="near_uncomplex"/>
    <property type="match status" value="1"/>
</dbReference>
<proteinExistence type="predicted"/>
<dbReference type="AlphaFoldDB" id="A0A4R6URV7"/>
<dbReference type="OrthoDB" id="3430083at2"/>
<feature type="transmembrane region" description="Helical" evidence="2">
    <location>
        <begin position="239"/>
        <end position="257"/>
    </location>
</feature>
<comment type="caution">
    <text evidence="3">The sequence shown here is derived from an EMBL/GenBank/DDBJ whole genome shotgun (WGS) entry which is preliminary data.</text>
</comment>
<feature type="transmembrane region" description="Helical" evidence="2">
    <location>
        <begin position="6"/>
        <end position="27"/>
    </location>
</feature>
<dbReference type="Proteomes" id="UP000295281">
    <property type="component" value="Unassembled WGS sequence"/>
</dbReference>
<organism evidence="3 4">
    <name type="scientific">Actinorugispora endophytica</name>
    <dbReference type="NCBI Taxonomy" id="1605990"/>
    <lineage>
        <taxon>Bacteria</taxon>
        <taxon>Bacillati</taxon>
        <taxon>Actinomycetota</taxon>
        <taxon>Actinomycetes</taxon>
        <taxon>Streptosporangiales</taxon>
        <taxon>Nocardiopsidaceae</taxon>
        <taxon>Actinorugispora</taxon>
    </lineage>
</organism>
<feature type="compositionally biased region" description="Basic and acidic residues" evidence="1">
    <location>
        <begin position="375"/>
        <end position="388"/>
    </location>
</feature>
<keyword evidence="2" id="KW-0812">Transmembrane</keyword>
<evidence type="ECO:0000256" key="1">
    <source>
        <dbReference type="SAM" id="MobiDB-lite"/>
    </source>
</evidence>
<accession>A0A4R6URV7</accession>
<gene>
    <name evidence="3" type="ORF">EV190_11835</name>
</gene>
<evidence type="ECO:0000313" key="4">
    <source>
        <dbReference type="Proteomes" id="UP000295281"/>
    </source>
</evidence>
<keyword evidence="4" id="KW-1185">Reference proteome</keyword>
<sequence length="388" mass="40197">MVAAVVLGTASYFLIVTVCYVATRIGYGRVRASGPLRPAVGPDDLSPYELAMLAGGRKRVGEVALAELFLTGRIVARGHGEVARASAGSPGPRPALSATPFVRALDARLQHDRPLPADRLAASAARGDAATATLWRLRRLGLFLAPERLRAIALARRSAWVSQAAAGASGVLFAGGAVLWSASLAPVLAPVTPALLALLLAYPFLLHLGYRWACGVQGLVGAAALVTAAGAAAGRFTGGPLLALAPFAGWFAVYTVYRCTGSRLGPRTTAGDAVLAETLADLADRRDPGLDGLLRLTALLGFRRLCGHSFGALRDTPVARAPRLARLAAFAAACGRSLGAPDRGLGGDFARDGTCGEWGEWGGDGLPPPLPEPPRSGRDRRGPSEERP</sequence>
<dbReference type="RefSeq" id="WP_133742680.1">
    <property type="nucleotide sequence ID" value="NZ_SNYN01000018.1"/>
</dbReference>